<proteinExistence type="predicted"/>
<gene>
    <name evidence="1" type="ORF">ALP23_101866</name>
</gene>
<evidence type="ECO:0000313" key="1">
    <source>
        <dbReference type="EMBL" id="RMU78283.1"/>
    </source>
</evidence>
<dbReference type="Proteomes" id="UP000271152">
    <property type="component" value="Unassembled WGS sequence"/>
</dbReference>
<reference evidence="1 2" key="1">
    <citation type="submission" date="2018-08" db="EMBL/GenBank/DDBJ databases">
        <title>Recombination of ecologically and evolutionarily significant loci maintains genetic cohesion in the Pseudomonas syringae species complex.</title>
        <authorList>
            <person name="Dillon M."/>
            <person name="Thakur S."/>
            <person name="Almeida R.N.D."/>
            <person name="Weir B.S."/>
            <person name="Guttman D.S."/>
        </authorList>
    </citation>
    <scope>NUCLEOTIDE SEQUENCE [LARGE SCALE GENOMIC DNA]</scope>
    <source>
        <strain evidence="1 2">ICMP 11947</strain>
    </source>
</reference>
<name>A0A3M5X989_9PSED</name>
<comment type="caution">
    <text evidence="1">The sequence shown here is derived from an EMBL/GenBank/DDBJ whole genome shotgun (WGS) entry which is preliminary data.</text>
</comment>
<dbReference type="EMBL" id="RBUG01000005">
    <property type="protein sequence ID" value="RMU78283.1"/>
    <property type="molecule type" value="Genomic_DNA"/>
</dbReference>
<protein>
    <submittedName>
        <fullName evidence="1">Uncharacterized protein</fullName>
    </submittedName>
</protein>
<dbReference type="AlphaFoldDB" id="A0A3M5X989"/>
<organism evidence="1 2">
    <name type="scientific">Pseudomonas syringae pv. apii</name>
    <dbReference type="NCBI Taxonomy" id="81036"/>
    <lineage>
        <taxon>Bacteria</taxon>
        <taxon>Pseudomonadati</taxon>
        <taxon>Pseudomonadota</taxon>
        <taxon>Gammaproteobacteria</taxon>
        <taxon>Pseudomonadales</taxon>
        <taxon>Pseudomonadaceae</taxon>
        <taxon>Pseudomonas</taxon>
    </lineage>
</organism>
<sequence>MEHGHDQDSGDGLCQAAALGSENVDRVVHEDACLVAFAIVGLCIVRDAQERVAQAEREVFGRAALDHVSQLAEYLAFRAVAAACGAIVDVVAAYVGSLVAKARQDQPGQVDAIGRLPRTFVLAVEIGPVGVGEVDGVTAITKTAIVAIASVGVTHVTGAALMRQGEGVDAHGPGCGQAPDLVVTRVAGSEVFIQSGLVAVEVEGQRLVLRQCEDIVQVQVLLLEHVFVVRGIESGAELIGEFVAGAVDVDALQVTTVAAFGALARFLGETPGDHFQPLDLFGGDQGAGVAFRQQTGVVVVQYRQLRHLIAVFDDGIREACFYRCAGTGQVIGSRAAVALLEEVDAAIAAAALSAIEANAVQRKGVDAHANRALSETGREGAHECLAPFGFVFTVVLVVAIDVGVTQVDVQAAVFNEALRIGLPLGHGLTGADDAQSEHAHTCVKHFVFLVLQMTCAVAANGRLASRLWSGGGAPHEVIAVDYEARTGGGATGSGARILVRVPGGVKRVDGRGLVWCIA</sequence>
<accession>A0A3M5X989</accession>
<evidence type="ECO:0000313" key="2">
    <source>
        <dbReference type="Proteomes" id="UP000271152"/>
    </source>
</evidence>